<name>A0A368PIR0_SETIT</name>
<accession>A0A368PIR0</accession>
<feature type="region of interest" description="Disordered" evidence="1">
    <location>
        <begin position="1"/>
        <end position="93"/>
    </location>
</feature>
<gene>
    <name evidence="2" type="ORF">SETIT_1G100500v2</name>
</gene>
<reference evidence="2" key="2">
    <citation type="submission" date="2015-07" db="EMBL/GenBank/DDBJ databases">
        <authorList>
            <person name="Noorani M."/>
        </authorList>
    </citation>
    <scope>NUCLEOTIDE SEQUENCE</scope>
    <source>
        <strain evidence="2">Yugu1</strain>
    </source>
</reference>
<evidence type="ECO:0000313" key="2">
    <source>
        <dbReference type="EMBL" id="RCV05656.1"/>
    </source>
</evidence>
<dbReference type="EMBL" id="CM003528">
    <property type="protein sequence ID" value="RCV05656.1"/>
    <property type="molecule type" value="Genomic_DNA"/>
</dbReference>
<proteinExistence type="predicted"/>
<protein>
    <submittedName>
        <fullName evidence="2">Uncharacterized protein</fullName>
    </submittedName>
</protein>
<organism evidence="2">
    <name type="scientific">Setaria italica</name>
    <name type="common">Foxtail millet</name>
    <name type="synonym">Panicum italicum</name>
    <dbReference type="NCBI Taxonomy" id="4555"/>
    <lineage>
        <taxon>Eukaryota</taxon>
        <taxon>Viridiplantae</taxon>
        <taxon>Streptophyta</taxon>
        <taxon>Embryophyta</taxon>
        <taxon>Tracheophyta</taxon>
        <taxon>Spermatophyta</taxon>
        <taxon>Magnoliopsida</taxon>
        <taxon>Liliopsida</taxon>
        <taxon>Poales</taxon>
        <taxon>Poaceae</taxon>
        <taxon>PACMAD clade</taxon>
        <taxon>Panicoideae</taxon>
        <taxon>Panicodae</taxon>
        <taxon>Paniceae</taxon>
        <taxon>Cenchrinae</taxon>
        <taxon>Setaria</taxon>
    </lineage>
</organism>
<dbReference type="OrthoDB" id="10592526at2759"/>
<reference evidence="2" key="1">
    <citation type="journal article" date="2012" name="Nat. Biotechnol.">
        <title>Reference genome sequence of the model plant Setaria.</title>
        <authorList>
            <person name="Bennetzen J.L."/>
            <person name="Schmutz J."/>
            <person name="Wang H."/>
            <person name="Percifield R."/>
            <person name="Hawkins J."/>
            <person name="Pontaroli A.C."/>
            <person name="Estep M."/>
            <person name="Feng L."/>
            <person name="Vaughn J.N."/>
            <person name="Grimwood J."/>
            <person name="Jenkins J."/>
            <person name="Barry K."/>
            <person name="Lindquist E."/>
            <person name="Hellsten U."/>
            <person name="Deshpande S."/>
            <person name="Wang X."/>
            <person name="Wu X."/>
            <person name="Mitros T."/>
            <person name="Triplett J."/>
            <person name="Yang X."/>
            <person name="Ye C.Y."/>
            <person name="Mauro-Herrera M."/>
            <person name="Wang L."/>
            <person name="Li P."/>
            <person name="Sharma M."/>
            <person name="Sharma R."/>
            <person name="Ronald P.C."/>
            <person name="Panaud O."/>
            <person name="Kellogg E.A."/>
            <person name="Brutnell T.P."/>
            <person name="Doust A.N."/>
            <person name="Tuskan G.A."/>
            <person name="Rokhsar D."/>
            <person name="Devos K.M."/>
        </authorList>
    </citation>
    <scope>NUCLEOTIDE SEQUENCE [LARGE SCALE GENOMIC DNA]</scope>
    <source>
        <strain evidence="2">Yugu1</strain>
    </source>
</reference>
<dbReference type="AlphaFoldDB" id="A0A368PIR0"/>
<evidence type="ECO:0000256" key="1">
    <source>
        <dbReference type="SAM" id="MobiDB-lite"/>
    </source>
</evidence>
<sequence length="221" mass="23685">MRSSRAAPVSWSFSSESEAPVAASRPEEKGTGRASFPLQQDKHSARGHGAAAQEDTMLKPARQGHAPATRDGRGSRPAVGSGTTPSAVGAGTLRESREWEGALGESQSNSFIDMKSITKTTACTSLQVYTQDKINVDTHNVLSSKALQTSRKKVCEFLPRELAHMKQTNSICGHWTATPRNACAGAYSCGLVANERIITAPGIIWLRHREPSVELDGRASN</sequence>